<feature type="transmembrane region" description="Helical" evidence="9">
    <location>
        <begin position="89"/>
        <end position="111"/>
    </location>
</feature>
<proteinExistence type="inferred from homology"/>
<dbReference type="AlphaFoldDB" id="A0A221K938"/>
<keyword evidence="7 9" id="KW-0472">Membrane</keyword>
<keyword evidence="4 9" id="KW-0997">Cell inner membrane</keyword>
<organism evidence="11 12">
    <name type="scientific">Pseudosulfitobacter pseudonitzschiae</name>
    <dbReference type="NCBI Taxonomy" id="1402135"/>
    <lineage>
        <taxon>Bacteria</taxon>
        <taxon>Pseudomonadati</taxon>
        <taxon>Pseudomonadota</taxon>
        <taxon>Alphaproteobacteria</taxon>
        <taxon>Rhodobacterales</taxon>
        <taxon>Roseobacteraceae</taxon>
        <taxon>Pseudosulfitobacter</taxon>
    </lineage>
</organism>
<evidence type="ECO:0000313" key="12">
    <source>
        <dbReference type="Proteomes" id="UP000199754"/>
    </source>
</evidence>
<dbReference type="OrthoDB" id="9797534at2"/>
<evidence type="ECO:0000256" key="7">
    <source>
        <dbReference type="ARBA" id="ARBA00023136"/>
    </source>
</evidence>
<evidence type="ECO:0000256" key="9">
    <source>
        <dbReference type="RuleBase" id="RU369079"/>
    </source>
</evidence>
<reference evidence="11 12" key="1">
    <citation type="submission" date="2017-07" db="EMBL/GenBank/DDBJ databases">
        <title>Genome Sequence of Sulfitobacter pseudonitzschiae Strain SMR1 Isolated from a culture of the Diatom Skeletonema marinoi.</title>
        <authorList>
            <person name="Topel M."/>
            <person name="Pinder M.I.M."/>
            <person name="Johansson O.N."/>
            <person name="Kourtchenko O."/>
            <person name="Godhe A."/>
            <person name="Clarke A.K."/>
        </authorList>
    </citation>
    <scope>NUCLEOTIDE SEQUENCE [LARGE SCALE GENOMIC DNA]</scope>
    <source>
        <strain evidence="11 12">SMR1</strain>
        <plasmid evidence="11 12">pSMR1-5</plasmid>
    </source>
</reference>
<keyword evidence="5 9" id="KW-0812">Transmembrane</keyword>
<evidence type="ECO:0000256" key="4">
    <source>
        <dbReference type="ARBA" id="ARBA00022519"/>
    </source>
</evidence>
<evidence type="ECO:0000256" key="1">
    <source>
        <dbReference type="ARBA" id="ARBA00004429"/>
    </source>
</evidence>
<dbReference type="Pfam" id="PF04290">
    <property type="entry name" value="DctQ"/>
    <property type="match status" value="1"/>
</dbReference>
<feature type="transmembrane region" description="Helical" evidence="9">
    <location>
        <begin position="7"/>
        <end position="30"/>
    </location>
</feature>
<comment type="subcellular location">
    <subcellularLocation>
        <location evidence="1 9">Cell inner membrane</location>
        <topology evidence="1 9">Multi-pass membrane protein</topology>
    </subcellularLocation>
</comment>
<evidence type="ECO:0000256" key="3">
    <source>
        <dbReference type="ARBA" id="ARBA00022475"/>
    </source>
</evidence>
<dbReference type="PANTHER" id="PTHR35011">
    <property type="entry name" value="2,3-DIKETO-L-GULONATE TRAP TRANSPORTER SMALL PERMEASE PROTEIN YIAM"/>
    <property type="match status" value="1"/>
</dbReference>
<dbReference type="KEGG" id="spse:SULPSESMR1_03708"/>
<dbReference type="GO" id="GO:0022857">
    <property type="term" value="F:transmembrane transporter activity"/>
    <property type="evidence" value="ECO:0007669"/>
    <property type="project" value="UniProtKB-UniRule"/>
</dbReference>
<comment type="function">
    <text evidence="9">Part of the tripartite ATP-independent periplasmic (TRAP) transport system.</text>
</comment>
<dbReference type="InterPro" id="IPR055348">
    <property type="entry name" value="DctQ"/>
</dbReference>
<evidence type="ECO:0000256" key="8">
    <source>
        <dbReference type="ARBA" id="ARBA00038436"/>
    </source>
</evidence>
<keyword evidence="12" id="KW-1185">Reference proteome</keyword>
<keyword evidence="6 9" id="KW-1133">Transmembrane helix</keyword>
<accession>A0A221K938</accession>
<geneLocation type="plasmid" evidence="11 12">
    <name>pSMR1-5</name>
</geneLocation>
<keyword evidence="11" id="KW-0614">Plasmid</keyword>
<dbReference type="EMBL" id="CP022420">
    <property type="protein sequence ID" value="ASM75506.1"/>
    <property type="molecule type" value="Genomic_DNA"/>
</dbReference>
<sequence>MKHFYLGVFALSRLAAVIASFALVYMVGHIVFEIILRGFFATSTFVLDEFVGYAIAICVIWSLGYVLEHGDLIRVGLVLDRLPEQAQRLTTAAAALVACSLTIGLTWIFWMRVVRAWSRGTVSSSVAAVPTWIPEGAIMIGFGLFALAAFAYGLRHITGHPSPAQHTPLATPVE</sequence>
<evidence type="ECO:0000256" key="5">
    <source>
        <dbReference type="ARBA" id="ARBA00022692"/>
    </source>
</evidence>
<dbReference type="GO" id="GO:0005886">
    <property type="term" value="C:plasma membrane"/>
    <property type="evidence" value="ECO:0007669"/>
    <property type="project" value="UniProtKB-SubCell"/>
</dbReference>
<dbReference type="InterPro" id="IPR007387">
    <property type="entry name" value="TRAP_DctQ"/>
</dbReference>
<name>A0A221K938_9RHOB</name>
<dbReference type="GO" id="GO:0015740">
    <property type="term" value="P:C4-dicarboxylate transport"/>
    <property type="evidence" value="ECO:0007669"/>
    <property type="project" value="TreeGrafter"/>
</dbReference>
<keyword evidence="3" id="KW-1003">Cell membrane</keyword>
<feature type="transmembrane region" description="Helical" evidence="9">
    <location>
        <begin position="50"/>
        <end position="68"/>
    </location>
</feature>
<protein>
    <recommendedName>
        <fullName evidence="9">TRAP transporter small permease protein</fullName>
    </recommendedName>
</protein>
<comment type="similarity">
    <text evidence="8 9">Belongs to the TRAP transporter small permease family.</text>
</comment>
<gene>
    <name evidence="11" type="ORF">SULPSESMR1_03708</name>
</gene>
<feature type="transmembrane region" description="Helical" evidence="9">
    <location>
        <begin position="131"/>
        <end position="154"/>
    </location>
</feature>
<evidence type="ECO:0000259" key="10">
    <source>
        <dbReference type="Pfam" id="PF04290"/>
    </source>
</evidence>
<dbReference type="Proteomes" id="UP000199754">
    <property type="component" value="Plasmid pSMR1-5"/>
</dbReference>
<dbReference type="RefSeq" id="WP_089423481.1">
    <property type="nucleotide sequence ID" value="NZ_CP022420.1"/>
</dbReference>
<evidence type="ECO:0000313" key="11">
    <source>
        <dbReference type="EMBL" id="ASM75506.1"/>
    </source>
</evidence>
<evidence type="ECO:0000256" key="2">
    <source>
        <dbReference type="ARBA" id="ARBA00022448"/>
    </source>
</evidence>
<keyword evidence="2 9" id="KW-0813">Transport</keyword>
<evidence type="ECO:0000256" key="6">
    <source>
        <dbReference type="ARBA" id="ARBA00022989"/>
    </source>
</evidence>
<comment type="subunit">
    <text evidence="9">The complex comprises the extracytoplasmic solute receptor protein and the two transmembrane proteins.</text>
</comment>
<feature type="domain" description="Tripartite ATP-independent periplasmic transporters DctQ component" evidence="10">
    <location>
        <begin position="26"/>
        <end position="151"/>
    </location>
</feature>
<dbReference type="PANTHER" id="PTHR35011:SF10">
    <property type="entry name" value="TRAP TRANSPORTER SMALL PERMEASE PROTEIN"/>
    <property type="match status" value="1"/>
</dbReference>